<evidence type="ECO:0000256" key="3">
    <source>
        <dbReference type="ARBA" id="ARBA00022695"/>
    </source>
</evidence>
<name>D5HA37_SALRM</name>
<dbReference type="Pfam" id="PF10385">
    <property type="entry name" value="RNA_pol_Rpb2_45"/>
    <property type="match status" value="1"/>
</dbReference>
<dbReference type="Gene3D" id="2.40.50.150">
    <property type="match status" value="1"/>
</dbReference>
<feature type="domain" description="RNA polymerase Rpb2" evidence="12">
    <location>
        <begin position="211"/>
        <end position="280"/>
    </location>
</feature>
<comment type="catalytic activity">
    <reaction evidence="5 6 8">
        <text>RNA(n) + a ribonucleoside 5'-triphosphate = RNA(n+1) + diphosphate</text>
        <dbReference type="Rhea" id="RHEA:21248"/>
        <dbReference type="Rhea" id="RHEA-COMP:14527"/>
        <dbReference type="Rhea" id="RHEA-COMP:17342"/>
        <dbReference type="ChEBI" id="CHEBI:33019"/>
        <dbReference type="ChEBI" id="CHEBI:61557"/>
        <dbReference type="ChEBI" id="CHEBI:140395"/>
        <dbReference type="EC" id="2.7.7.6"/>
    </reaction>
</comment>
<evidence type="ECO:0000256" key="7">
    <source>
        <dbReference type="RuleBase" id="RU000434"/>
    </source>
</evidence>
<evidence type="ECO:0000259" key="15">
    <source>
        <dbReference type="Pfam" id="PF10385"/>
    </source>
</evidence>
<sequence length="1335" mass="150037">MAHGPAPPDDRHESPCFRGPTHGIRTRAVRRVGCFANAVYSRERYLQPMPTFLNGDITTPGHLVDPDPRESFADIPEVWDYPDFLDVQLKTFHDFVQDDVPPADREDVGLQAVFNEHFPIKDNRDRYTLEFVNYELDAPKHTVEECIAQGLTYSIPLKATLRLTSKEEEGGEEAIEAIEQEVYLGTLPFMTDRGTFIVNGAERVIVSQLHRSPGAFFEKEIHSNGTELFSARVIPFRGSWMEFSTDVRDVLWAYVDRKKKVPVTTLLRALGFSSDEEIVKMFDLADAVDIGDEDEFEEHLGRELATSVTIEKTIEIVDEDTGEVVDEEMEREVLLPAEHELEEGDWEELDEYDVSRLYLVREDVEDEALDKSTLVETLQKDSSHTEEEALEVIYEKLRGSEAPDLDSAREALERLFFNEDRYDLGDVGRHRMNARLDVDVDTDEKVLTKEDVVGIVRELIRLQNGESTADDIDHLSNRRVKSVGEQLGSQFSLGLARMARTIKERMNLRDADKFTPKDLVNARTIESVINTFFGTNQLSQFMDQTNALAEMTHKRRMSALGPGGLTRERAGFEVRDVHHTHYGRLCPIETPEGPNIGLMLSLCVHSTINDFGFLETPYRVVEDGRVTDRVEYLSAEEEDQATVAQANAPIGDDGHFERDEVRCRHQGDFPIVEPEEVDYMDVAPNQIVSPSASLVPFLSHNDANRALMGSNMQRQGVPLLRSDSPIVGTGLEGRVAKDSRSCVVAEGEGVVEYVDAERLVVRYDEEQDKTDLTFGEPVQEYELTKFRRTNQGTCMNQKPIVQAGDRVEEGEVLTDGFAMEKGELALGKNVLCAFMPWHGYNYEDAIVISERLVADDVYTSVHIEEFEHEVRDTKRGEEELTREIPNVSEEATKDLDERGIVRVGAEITPGDIIVGKITPKGETDPTPEEKLLRAIFGDKAGDVKDASLKAKPGMEGGVVIDTRLFSRRELDPASKKMEEKRLENIESDHERKLADLNERFWEKFFALVEDATSAGLEDREGEVLLTEGADFEEDAFDEVDPSDLSTRAEFTEDEELNDQISTLLRNYKSRRRDIEGTTKRQKHQVEMGDELPSGVVQMAKVYVARKKKIEVGDKMAGRHGNKGVIAKIAPVEDMPFLDDGTPVDLVLNPLGVPSRMNLGQIYETLLGWAGDRLGVKYATPIFDGASLEDVGDELEKAGLPRDGKVQLYDGRTGEPFDEKTTVGQIYMMKLEHLVEDKMHARSIGPYSLITQQPLGGKAQFGGQRLGEMEVWALYAYGASNTLQEMLTFKSDDVEGRSEAYESIVKGENLPSPGVPESFNVLVRELQGLGLEVTLD</sequence>
<dbReference type="InterPro" id="IPR010243">
    <property type="entry name" value="RNA_pol_bsu_bac"/>
</dbReference>
<dbReference type="InterPro" id="IPR007644">
    <property type="entry name" value="RNA_pol_bsu_protrusion"/>
</dbReference>
<proteinExistence type="inferred from homology"/>
<feature type="domain" description="DNA-directed RNA polymerase subunit 2 hybrid-binding" evidence="10">
    <location>
        <begin position="744"/>
        <end position="1259"/>
    </location>
</feature>
<dbReference type="EMBL" id="FP565814">
    <property type="protein sequence ID" value="CBH24892.1"/>
    <property type="molecule type" value="Genomic_DNA"/>
</dbReference>
<dbReference type="SUPFAM" id="SSF64484">
    <property type="entry name" value="beta and beta-prime subunits of DNA dependent RNA-polymerase"/>
    <property type="match status" value="1"/>
</dbReference>
<evidence type="ECO:0000256" key="1">
    <source>
        <dbReference type="ARBA" id="ARBA00022478"/>
    </source>
</evidence>
<keyword evidence="3 6" id="KW-0548">Nucleotidyltransferase</keyword>
<keyword evidence="2 6" id="KW-0808">Transferase</keyword>
<evidence type="ECO:0000256" key="9">
    <source>
        <dbReference type="SAM" id="MobiDB-lite"/>
    </source>
</evidence>
<dbReference type="Pfam" id="PF00562">
    <property type="entry name" value="RNA_pol_Rpb2_6"/>
    <property type="match status" value="1"/>
</dbReference>
<dbReference type="GO" id="GO:0000428">
    <property type="term" value="C:DNA-directed RNA polymerase complex"/>
    <property type="evidence" value="ECO:0007669"/>
    <property type="project" value="UniProtKB-KW"/>
</dbReference>
<dbReference type="Gene3D" id="3.90.1100.10">
    <property type="match status" value="2"/>
</dbReference>
<evidence type="ECO:0000313" key="17">
    <source>
        <dbReference type="Proteomes" id="UP000000933"/>
    </source>
</evidence>
<dbReference type="InterPro" id="IPR042107">
    <property type="entry name" value="DNA-dir_RNA_pol_bsu_ext_1_sf"/>
</dbReference>
<feature type="domain" description="RNA polymerase Rpb2" evidence="11">
    <location>
        <begin position="1261"/>
        <end position="1334"/>
    </location>
</feature>
<dbReference type="GO" id="GO:0003677">
    <property type="term" value="F:DNA binding"/>
    <property type="evidence" value="ECO:0007669"/>
    <property type="project" value="UniProtKB-UniRule"/>
</dbReference>
<dbReference type="InterPro" id="IPR007641">
    <property type="entry name" value="RNA_pol_Rpb2_7"/>
</dbReference>
<dbReference type="Gene3D" id="2.40.50.100">
    <property type="match status" value="1"/>
</dbReference>
<accession>D5HA37</accession>
<dbReference type="InterPro" id="IPR007642">
    <property type="entry name" value="RNA_pol_Rpb2_2"/>
</dbReference>
<dbReference type="NCBIfam" id="NF001616">
    <property type="entry name" value="PRK00405.1"/>
    <property type="match status" value="1"/>
</dbReference>
<dbReference type="CDD" id="cd00653">
    <property type="entry name" value="RNA_pol_B_RPB2"/>
    <property type="match status" value="1"/>
</dbReference>
<dbReference type="Proteomes" id="UP000000933">
    <property type="component" value="Chromosome"/>
</dbReference>
<dbReference type="EC" id="2.7.7.6" evidence="6 8"/>
<dbReference type="Gene3D" id="2.30.150.10">
    <property type="entry name" value="DNA-directed RNA polymerase, beta subunit, external 1 domain"/>
    <property type="match status" value="1"/>
</dbReference>
<reference evidence="16 17" key="1">
    <citation type="journal article" date="2010" name="ISME J.">
        <title>Fine-scale evolution: genomic, phenotypic and ecological differentiation in two coexisting Salinibacter ruber strains.</title>
        <authorList>
            <person name="Pena A."/>
            <person name="Teeling H."/>
            <person name="Huerta-Cepas J."/>
            <person name="Santos F."/>
            <person name="Yarza P."/>
            <person name="Brito-Echeverria J."/>
            <person name="Lucio M."/>
            <person name="Schmitt-Kopplin P."/>
            <person name="Meseguer I."/>
            <person name="Schenowitz C."/>
            <person name="Dossat C."/>
            <person name="Barbe V."/>
            <person name="Dopazo J."/>
            <person name="Rossello-Mora R."/>
            <person name="Schuler M."/>
            <person name="Glockner F.O."/>
            <person name="Amann R."/>
            <person name="Gabaldon T."/>
            <person name="Anton J."/>
        </authorList>
    </citation>
    <scope>NUCLEOTIDE SEQUENCE [LARGE SCALE GENOMIC DNA]</scope>
    <source>
        <strain evidence="16 17">M8</strain>
    </source>
</reference>
<evidence type="ECO:0000259" key="11">
    <source>
        <dbReference type="Pfam" id="PF04560"/>
    </source>
</evidence>
<dbReference type="Gene3D" id="3.90.1110.10">
    <property type="entry name" value="RNA polymerase Rpb2, domain 2"/>
    <property type="match status" value="2"/>
</dbReference>
<keyword evidence="4 6" id="KW-0804">Transcription</keyword>
<dbReference type="GO" id="GO:0032549">
    <property type="term" value="F:ribonucleoside binding"/>
    <property type="evidence" value="ECO:0007669"/>
    <property type="project" value="InterPro"/>
</dbReference>
<dbReference type="InterPro" id="IPR037033">
    <property type="entry name" value="DNA-dir_RNAP_su2_hyb_sf"/>
</dbReference>
<dbReference type="PATRIC" id="fig|761659.10.peg.2140"/>
<dbReference type="GO" id="GO:0006351">
    <property type="term" value="P:DNA-templated transcription"/>
    <property type="evidence" value="ECO:0007669"/>
    <property type="project" value="UniProtKB-UniRule"/>
</dbReference>
<feature type="domain" description="RNA polymerase Rpb2" evidence="12">
    <location>
        <begin position="358"/>
        <end position="481"/>
    </location>
</feature>
<gene>
    <name evidence="6 16" type="primary">rpoB</name>
    <name evidence="16" type="ordered locus">SRM_01971</name>
</gene>
<comment type="subunit">
    <text evidence="6 8">The RNAP catalytic core consists of 2 alpha, 1 beta, 1 beta' and 1 omega subunit. When a sigma factor is associated with the core the holoenzyme is formed, which can initiate transcription.</text>
</comment>
<dbReference type="InterPro" id="IPR007121">
    <property type="entry name" value="RNA_pol_bsu_CS"/>
</dbReference>
<dbReference type="RefSeq" id="WP_013062206.1">
    <property type="nucleotide sequence ID" value="NC_014032.1"/>
</dbReference>
<evidence type="ECO:0000259" key="13">
    <source>
        <dbReference type="Pfam" id="PF04563"/>
    </source>
</evidence>
<evidence type="ECO:0000259" key="10">
    <source>
        <dbReference type="Pfam" id="PF00562"/>
    </source>
</evidence>
<dbReference type="GO" id="GO:0003899">
    <property type="term" value="F:DNA-directed RNA polymerase activity"/>
    <property type="evidence" value="ECO:0007669"/>
    <property type="project" value="UniProtKB-UniRule"/>
</dbReference>
<keyword evidence="1 6" id="KW-0240">DNA-directed RNA polymerase</keyword>
<dbReference type="InterPro" id="IPR019462">
    <property type="entry name" value="DNA-dir_RNA_pol_bsu_external_1"/>
</dbReference>
<evidence type="ECO:0000313" key="16">
    <source>
        <dbReference type="EMBL" id="CBH24892.1"/>
    </source>
</evidence>
<evidence type="ECO:0000259" key="12">
    <source>
        <dbReference type="Pfam" id="PF04561"/>
    </source>
</evidence>
<dbReference type="Pfam" id="PF04563">
    <property type="entry name" value="RNA_pol_Rpb2_1"/>
    <property type="match status" value="1"/>
</dbReference>
<dbReference type="InterPro" id="IPR007120">
    <property type="entry name" value="DNA-dir_RNAP_su2_dom"/>
</dbReference>
<dbReference type="Gene3D" id="3.90.1800.10">
    <property type="entry name" value="RNA polymerase alpha subunit dimerisation domain"/>
    <property type="match status" value="1"/>
</dbReference>
<dbReference type="PROSITE" id="PS01166">
    <property type="entry name" value="RNA_POL_BETA"/>
    <property type="match status" value="1"/>
</dbReference>
<feature type="region of interest" description="Disordered" evidence="9">
    <location>
        <begin position="1"/>
        <end position="20"/>
    </location>
</feature>
<dbReference type="Pfam" id="PF04560">
    <property type="entry name" value="RNA_pol_Rpb2_7"/>
    <property type="match status" value="1"/>
</dbReference>
<dbReference type="HAMAP" id="MF_01321">
    <property type="entry name" value="RNApol_bact_RpoB"/>
    <property type="match status" value="1"/>
</dbReference>
<evidence type="ECO:0000256" key="4">
    <source>
        <dbReference type="ARBA" id="ARBA00023163"/>
    </source>
</evidence>
<feature type="domain" description="RNA polymerase Rpb2" evidence="14">
    <location>
        <begin position="540"/>
        <end position="608"/>
    </location>
</feature>
<comment type="function">
    <text evidence="6 8">DNA-dependent RNA polymerase catalyzes the transcription of DNA into RNA using the four ribonucleoside triphosphates as substrates.</text>
</comment>
<organism evidence="16 17">
    <name type="scientific">Salinibacter ruber (strain M8)</name>
    <dbReference type="NCBI Taxonomy" id="761659"/>
    <lineage>
        <taxon>Bacteria</taxon>
        <taxon>Pseudomonadati</taxon>
        <taxon>Rhodothermota</taxon>
        <taxon>Rhodothermia</taxon>
        <taxon>Rhodothermales</taxon>
        <taxon>Salinibacteraceae</taxon>
        <taxon>Salinibacter</taxon>
    </lineage>
</organism>
<dbReference type="InterPro" id="IPR037034">
    <property type="entry name" value="RNA_pol_Rpb2_2_sf"/>
</dbReference>
<evidence type="ECO:0000256" key="5">
    <source>
        <dbReference type="ARBA" id="ARBA00048552"/>
    </source>
</evidence>
<evidence type="ECO:0000256" key="8">
    <source>
        <dbReference type="RuleBase" id="RU363031"/>
    </source>
</evidence>
<protein>
    <recommendedName>
        <fullName evidence="6 8">DNA-directed RNA polymerase subunit beta</fullName>
        <shortName evidence="6">RNAP subunit beta</shortName>
        <ecNumber evidence="6 8">2.7.7.6</ecNumber>
    </recommendedName>
    <alternativeName>
        <fullName evidence="6">RNA polymerase subunit beta</fullName>
    </alternativeName>
    <alternativeName>
        <fullName evidence="6">Transcriptase subunit beta</fullName>
    </alternativeName>
</protein>
<evidence type="ECO:0000256" key="2">
    <source>
        <dbReference type="ARBA" id="ARBA00022679"/>
    </source>
</evidence>
<comment type="similarity">
    <text evidence="6 7">Belongs to the RNA polymerase beta chain family.</text>
</comment>
<dbReference type="Pfam" id="PF04561">
    <property type="entry name" value="RNA_pol_Rpb2_2"/>
    <property type="match status" value="2"/>
</dbReference>
<dbReference type="InterPro" id="IPR007645">
    <property type="entry name" value="RNA_pol_Rpb2_3"/>
</dbReference>
<dbReference type="Gene3D" id="2.40.270.10">
    <property type="entry name" value="DNA-directed RNA polymerase, subunit 2, domain 6"/>
    <property type="match status" value="3"/>
</dbReference>
<dbReference type="HOGENOM" id="CLU_000524_4_1_10"/>
<dbReference type="InterPro" id="IPR015712">
    <property type="entry name" value="DNA-dir_RNA_pol_su2"/>
</dbReference>
<dbReference type="InterPro" id="IPR014724">
    <property type="entry name" value="RNA_pol_RPB2_OB-fold"/>
</dbReference>
<dbReference type="PANTHER" id="PTHR20856">
    <property type="entry name" value="DNA-DIRECTED RNA POLYMERASE I SUBUNIT 2"/>
    <property type="match status" value="1"/>
</dbReference>
<dbReference type="Pfam" id="PF04565">
    <property type="entry name" value="RNA_pol_Rpb2_3"/>
    <property type="match status" value="1"/>
</dbReference>
<evidence type="ECO:0000256" key="6">
    <source>
        <dbReference type="HAMAP-Rule" id="MF_01321"/>
    </source>
</evidence>
<feature type="domain" description="RNA polymerase beta subunit protrusion" evidence="13">
    <location>
        <begin position="86"/>
        <end position="526"/>
    </location>
</feature>
<dbReference type="NCBIfam" id="TIGR02013">
    <property type="entry name" value="rpoB"/>
    <property type="match status" value="1"/>
</dbReference>
<dbReference type="KEGG" id="srm:SRM_01971"/>
<evidence type="ECO:0000259" key="14">
    <source>
        <dbReference type="Pfam" id="PF04565"/>
    </source>
</evidence>
<feature type="domain" description="DNA-directed RNA polymerase beta subunit external 1" evidence="15">
    <location>
        <begin position="618"/>
        <end position="683"/>
    </location>
</feature>
<reference evidence="17" key="2">
    <citation type="submission" date="2010-04" db="EMBL/GenBank/DDBJ databases">
        <title>Genome sequence of Salinibacter ruber M8.</title>
        <authorList>
            <consortium name="Genoscope"/>
        </authorList>
    </citation>
    <scope>NUCLEOTIDE SEQUENCE [LARGE SCALE GENOMIC DNA]</scope>
    <source>
        <strain evidence="17">M8</strain>
    </source>
</reference>